<evidence type="ECO:0000256" key="8">
    <source>
        <dbReference type="ARBA" id="ARBA00023284"/>
    </source>
</evidence>
<evidence type="ECO:0000256" key="3">
    <source>
        <dbReference type="ARBA" id="ARBA00013017"/>
    </source>
</evidence>
<proteinExistence type="inferred from homology"/>
<evidence type="ECO:0000256" key="11">
    <source>
        <dbReference type="ARBA" id="ARBA00049091"/>
    </source>
</evidence>
<comment type="caution">
    <text evidence="13">The sequence shown here is derived from an EMBL/GenBank/DDBJ whole genome shotgun (WGS) entry which is preliminary data.</text>
</comment>
<evidence type="ECO:0000256" key="1">
    <source>
        <dbReference type="ARBA" id="ARBA00003330"/>
    </source>
</evidence>
<dbReference type="InterPro" id="IPR000866">
    <property type="entry name" value="AhpC/TSA"/>
</dbReference>
<evidence type="ECO:0000256" key="2">
    <source>
        <dbReference type="ARBA" id="ARBA00011245"/>
    </source>
</evidence>
<comment type="similarity">
    <text evidence="10">Belongs to the peroxiredoxin family. BCP/PrxQ subfamily.</text>
</comment>
<dbReference type="InterPro" id="IPR050924">
    <property type="entry name" value="Peroxiredoxin_BCP/PrxQ"/>
</dbReference>
<dbReference type="PROSITE" id="PS51352">
    <property type="entry name" value="THIOREDOXIN_2"/>
    <property type="match status" value="1"/>
</dbReference>
<feature type="domain" description="Thioredoxin" evidence="12">
    <location>
        <begin position="2"/>
        <end position="155"/>
    </location>
</feature>
<accession>A0ABT7HKN7</accession>
<comment type="function">
    <text evidence="1">Thiol-specific peroxidase that catalyzes the reduction of hydrogen peroxide and organic hydroperoxides to water and alcohols, respectively. Plays a role in cell protection against oxidative stress by detoxifying peroxides and as sensor of hydrogen peroxide-mediated signaling events.</text>
</comment>
<protein>
    <recommendedName>
        <fullName evidence="3">thioredoxin-dependent peroxiredoxin</fullName>
        <ecNumber evidence="3">1.11.1.24</ecNumber>
    </recommendedName>
    <alternativeName>
        <fullName evidence="9">Thioredoxin peroxidase</fullName>
    </alternativeName>
</protein>
<evidence type="ECO:0000259" key="12">
    <source>
        <dbReference type="PROSITE" id="PS51352"/>
    </source>
</evidence>
<gene>
    <name evidence="13" type="primary">bcp</name>
    <name evidence="13" type="ORF">QQA45_06285</name>
</gene>
<comment type="catalytic activity">
    <reaction evidence="11">
        <text>a hydroperoxide + [thioredoxin]-dithiol = an alcohol + [thioredoxin]-disulfide + H2O</text>
        <dbReference type="Rhea" id="RHEA:62620"/>
        <dbReference type="Rhea" id="RHEA-COMP:10698"/>
        <dbReference type="Rhea" id="RHEA-COMP:10700"/>
        <dbReference type="ChEBI" id="CHEBI:15377"/>
        <dbReference type="ChEBI" id="CHEBI:29950"/>
        <dbReference type="ChEBI" id="CHEBI:30879"/>
        <dbReference type="ChEBI" id="CHEBI:35924"/>
        <dbReference type="ChEBI" id="CHEBI:50058"/>
        <dbReference type="EC" id="1.11.1.24"/>
    </reaction>
</comment>
<evidence type="ECO:0000256" key="5">
    <source>
        <dbReference type="ARBA" id="ARBA00022862"/>
    </source>
</evidence>
<dbReference type="InterPro" id="IPR036249">
    <property type="entry name" value="Thioredoxin-like_sf"/>
</dbReference>
<dbReference type="PANTHER" id="PTHR42801">
    <property type="entry name" value="THIOREDOXIN-DEPENDENT PEROXIDE REDUCTASE"/>
    <property type="match status" value="1"/>
</dbReference>
<keyword evidence="8" id="KW-0676">Redox-active center</keyword>
<evidence type="ECO:0000256" key="10">
    <source>
        <dbReference type="ARBA" id="ARBA00038489"/>
    </source>
</evidence>
<dbReference type="SUPFAM" id="SSF52833">
    <property type="entry name" value="Thioredoxin-like"/>
    <property type="match status" value="1"/>
</dbReference>
<keyword evidence="14" id="KW-1185">Reference proteome</keyword>
<sequence length="155" mass="17959">MIKVGDKAYNFELNDYMGKKHHLSDYLGKKVVIYFYPKDNTPGCTTQACNYKDSYEEFKKLDVILIGISKDNEKSHSKFIDKYNLPFLLLCDTDKIACDRYEVLKEKSMFGKKYIGIERSTFIIDEKGFITHIFRAVKASEDTENILNILNAPNS</sequence>
<dbReference type="NCBIfam" id="NF006960">
    <property type="entry name" value="PRK09437.1"/>
    <property type="match status" value="1"/>
</dbReference>
<evidence type="ECO:0000256" key="4">
    <source>
        <dbReference type="ARBA" id="ARBA00022559"/>
    </source>
</evidence>
<dbReference type="PANTHER" id="PTHR42801:SF4">
    <property type="entry name" value="AHPC_TSA FAMILY PROTEIN"/>
    <property type="match status" value="1"/>
</dbReference>
<evidence type="ECO:0000256" key="6">
    <source>
        <dbReference type="ARBA" id="ARBA00023002"/>
    </source>
</evidence>
<dbReference type="GO" id="GO:0140824">
    <property type="term" value="F:thioredoxin-dependent peroxiredoxin activity"/>
    <property type="evidence" value="ECO:0007669"/>
    <property type="project" value="UniProtKB-EC"/>
</dbReference>
<organism evidence="13 14">
    <name type="scientific">Sneathia sanguinegens</name>
    <dbReference type="NCBI Taxonomy" id="40543"/>
    <lineage>
        <taxon>Bacteria</taxon>
        <taxon>Fusobacteriati</taxon>
        <taxon>Fusobacteriota</taxon>
        <taxon>Fusobacteriia</taxon>
        <taxon>Fusobacteriales</taxon>
        <taxon>Leptotrichiaceae</taxon>
        <taxon>Sneathia</taxon>
    </lineage>
</organism>
<reference evidence="13 14" key="1">
    <citation type="submission" date="2023-06" db="EMBL/GenBank/DDBJ databases">
        <title>Antibody response to the Sneathia vaginalis cytopathogenic toxin A during pregnancy.</title>
        <authorList>
            <person name="Mccoy Z.T."/>
            <person name="Serrano M.G."/>
            <person name="Spaine K."/>
            <person name="Edwards D.J."/>
            <person name="Buck G.A."/>
            <person name="Jefferson K."/>
        </authorList>
    </citation>
    <scope>NUCLEOTIDE SEQUENCE [LARGE SCALE GENOMIC DNA]</scope>
    <source>
        <strain evidence="13 14">CCUG 42621</strain>
    </source>
</reference>
<dbReference type="Proteomes" id="UP001225134">
    <property type="component" value="Unassembled WGS sequence"/>
</dbReference>
<keyword evidence="6 13" id="KW-0560">Oxidoreductase</keyword>
<evidence type="ECO:0000313" key="13">
    <source>
        <dbReference type="EMBL" id="MDK9581099.1"/>
    </source>
</evidence>
<dbReference type="PIRSF" id="PIRSF000239">
    <property type="entry name" value="AHPC"/>
    <property type="match status" value="1"/>
</dbReference>
<name>A0ABT7HKN7_9FUSO</name>
<dbReference type="Gene3D" id="3.40.30.10">
    <property type="entry name" value="Glutaredoxin"/>
    <property type="match status" value="1"/>
</dbReference>
<keyword evidence="5" id="KW-0049">Antioxidant</keyword>
<keyword evidence="4 13" id="KW-0575">Peroxidase</keyword>
<dbReference type="CDD" id="cd03017">
    <property type="entry name" value="PRX_BCP"/>
    <property type="match status" value="1"/>
</dbReference>
<dbReference type="EC" id="1.11.1.24" evidence="3"/>
<evidence type="ECO:0000256" key="9">
    <source>
        <dbReference type="ARBA" id="ARBA00032824"/>
    </source>
</evidence>
<dbReference type="Pfam" id="PF00578">
    <property type="entry name" value="AhpC-TSA"/>
    <property type="match status" value="1"/>
</dbReference>
<evidence type="ECO:0000256" key="7">
    <source>
        <dbReference type="ARBA" id="ARBA00023157"/>
    </source>
</evidence>
<dbReference type="InterPro" id="IPR024706">
    <property type="entry name" value="Peroxiredoxin_AhpC-typ"/>
</dbReference>
<evidence type="ECO:0000313" key="14">
    <source>
        <dbReference type="Proteomes" id="UP001225134"/>
    </source>
</evidence>
<dbReference type="RefSeq" id="WP_277285127.1">
    <property type="nucleotide sequence ID" value="NZ_CAMYCH010000010.1"/>
</dbReference>
<keyword evidence="7" id="KW-1015">Disulfide bond</keyword>
<dbReference type="EMBL" id="JASSPP010000011">
    <property type="protein sequence ID" value="MDK9581099.1"/>
    <property type="molecule type" value="Genomic_DNA"/>
</dbReference>
<dbReference type="InterPro" id="IPR013766">
    <property type="entry name" value="Thioredoxin_domain"/>
</dbReference>
<comment type="subunit">
    <text evidence="2">Monomer.</text>
</comment>